<reference evidence="2 3" key="1">
    <citation type="submission" date="2017-03" db="EMBL/GenBank/DDBJ databases">
        <title>Whole genome sequences of fourteen strains of Bradyrhizobium canariense and one strain of Bradyrhizobium japonicum isolated from Lupinus (Papilionoideae: Genisteae) species in Algeria.</title>
        <authorList>
            <person name="Crovadore J."/>
            <person name="Chekireb D."/>
            <person name="Brachmann A."/>
            <person name="Chablais R."/>
            <person name="Cochard B."/>
            <person name="Lefort F."/>
        </authorList>
    </citation>
    <scope>NUCLEOTIDE SEQUENCE [LARGE SCALE GENOMIC DNA]</scope>
    <source>
        <strain evidence="2 3">UBMA197</strain>
    </source>
</reference>
<dbReference type="AlphaFoldDB" id="A0A1Y2JTG2"/>
<name>A0A1Y2JTG2_BRAJP</name>
<evidence type="ECO:0000313" key="3">
    <source>
        <dbReference type="Proteomes" id="UP000193335"/>
    </source>
</evidence>
<organism evidence="2 3">
    <name type="scientific">Bradyrhizobium japonicum</name>
    <dbReference type="NCBI Taxonomy" id="375"/>
    <lineage>
        <taxon>Bacteria</taxon>
        <taxon>Pseudomonadati</taxon>
        <taxon>Pseudomonadota</taxon>
        <taxon>Alphaproteobacteria</taxon>
        <taxon>Hyphomicrobiales</taxon>
        <taxon>Nitrobacteraceae</taxon>
        <taxon>Bradyrhizobium</taxon>
    </lineage>
</organism>
<dbReference type="Pfam" id="PF21834">
    <property type="entry name" value="DUF6894"/>
    <property type="match status" value="1"/>
</dbReference>
<evidence type="ECO:0000259" key="1">
    <source>
        <dbReference type="Pfam" id="PF21834"/>
    </source>
</evidence>
<feature type="domain" description="DUF6894" evidence="1">
    <location>
        <begin position="3"/>
        <end position="70"/>
    </location>
</feature>
<gene>
    <name evidence="2" type="ORF">BSZ19_09540</name>
</gene>
<accession>A0A1Y2JTG2</accession>
<dbReference type="RefSeq" id="WP_085399368.1">
    <property type="nucleotide sequence ID" value="NZ_NAFL01000222.1"/>
</dbReference>
<sequence>MPRYFFHVIHHRRRLGQEGKDLPDRHAAWKAAVETAGQRLKGLDGRLKPECDWRIEVTDEFQKTLYALHIGAERPR</sequence>
<dbReference type="InterPro" id="IPR054189">
    <property type="entry name" value="DUF6894"/>
</dbReference>
<comment type="caution">
    <text evidence="2">The sequence shown here is derived from an EMBL/GenBank/DDBJ whole genome shotgun (WGS) entry which is preliminary data.</text>
</comment>
<protein>
    <recommendedName>
        <fullName evidence="1">DUF6894 domain-containing protein</fullName>
    </recommendedName>
</protein>
<evidence type="ECO:0000313" key="2">
    <source>
        <dbReference type="EMBL" id="OSJ35141.1"/>
    </source>
</evidence>
<proteinExistence type="predicted"/>
<dbReference type="Proteomes" id="UP000193335">
    <property type="component" value="Unassembled WGS sequence"/>
</dbReference>
<dbReference type="EMBL" id="NAFL01000222">
    <property type="protein sequence ID" value="OSJ35141.1"/>
    <property type="molecule type" value="Genomic_DNA"/>
</dbReference>